<keyword evidence="1" id="KW-0472">Membrane</keyword>
<keyword evidence="1" id="KW-1133">Transmembrane helix</keyword>
<organism evidence="2 3">
    <name type="scientific">Bradyrhizobium japonicum</name>
    <dbReference type="NCBI Taxonomy" id="375"/>
    <lineage>
        <taxon>Bacteria</taxon>
        <taxon>Pseudomonadati</taxon>
        <taxon>Pseudomonadota</taxon>
        <taxon>Alphaproteobacteria</taxon>
        <taxon>Hyphomicrobiales</taxon>
        <taxon>Nitrobacteraceae</taxon>
        <taxon>Bradyrhizobium</taxon>
    </lineage>
</organism>
<feature type="transmembrane region" description="Helical" evidence="1">
    <location>
        <begin position="42"/>
        <end position="60"/>
    </location>
</feature>
<reference evidence="2 3" key="1">
    <citation type="submission" date="2014-09" db="EMBL/GenBank/DDBJ databases">
        <title>Draft genome of Bradyrhizobium japonicum Is-34.</title>
        <authorList>
            <person name="Tsurumaru H."/>
            <person name="Yamakawa T."/>
            <person name="Hashimoto S."/>
            <person name="Okizaki K."/>
            <person name="Kanesaki Y."/>
            <person name="Yoshikawa H."/>
            <person name="Yajima S."/>
        </authorList>
    </citation>
    <scope>NUCLEOTIDE SEQUENCE [LARGE SCALE GENOMIC DNA]</scope>
    <source>
        <strain evidence="2 3">Is-34</strain>
    </source>
</reference>
<dbReference type="EMBL" id="JRPN01000013">
    <property type="protein sequence ID" value="KGT79336.1"/>
    <property type="molecule type" value="Genomic_DNA"/>
</dbReference>
<comment type="caution">
    <text evidence="2">The sequence shown here is derived from an EMBL/GenBank/DDBJ whole genome shotgun (WGS) entry which is preliminary data.</text>
</comment>
<proteinExistence type="predicted"/>
<gene>
    <name evidence="2" type="ORF">MA20_13075</name>
</gene>
<dbReference type="Proteomes" id="UP000030377">
    <property type="component" value="Unassembled WGS sequence"/>
</dbReference>
<accession>A0A0A3Y1Q8</accession>
<keyword evidence="1" id="KW-0812">Transmembrane</keyword>
<evidence type="ECO:0000313" key="3">
    <source>
        <dbReference type="Proteomes" id="UP000030377"/>
    </source>
</evidence>
<name>A0A0A3Y1Q8_BRAJP</name>
<evidence type="ECO:0000313" key="2">
    <source>
        <dbReference type="EMBL" id="KGT79336.1"/>
    </source>
</evidence>
<sequence>MNFTLSRANSDQDLRSDRIMIDDQASPGAPSGVAKRLLKNRALLALAVLALVLGALLLLSDEAVTSRFHYKYF</sequence>
<protein>
    <submittedName>
        <fullName evidence="2">Uncharacterized protein</fullName>
    </submittedName>
</protein>
<dbReference type="AlphaFoldDB" id="A0A0A3Y1Q8"/>
<evidence type="ECO:0000256" key="1">
    <source>
        <dbReference type="SAM" id="Phobius"/>
    </source>
</evidence>